<keyword evidence="3" id="KW-1185">Reference proteome</keyword>
<evidence type="ECO:0000313" key="3">
    <source>
        <dbReference type="Proteomes" id="UP000001056"/>
    </source>
</evidence>
<dbReference type="Proteomes" id="UP000001056">
    <property type="component" value="Unassembled WGS sequence"/>
</dbReference>
<dbReference type="InParanoid" id="Q2HA44"/>
<dbReference type="AlphaFoldDB" id="Q2HA44"/>
<evidence type="ECO:0000313" key="2">
    <source>
        <dbReference type="EMBL" id="EAQ90975.1"/>
    </source>
</evidence>
<name>Q2HA44_CHAGB</name>
<dbReference type="HOGENOM" id="CLU_2108740_0_0_1"/>
<dbReference type="RefSeq" id="XP_001229426.1">
    <property type="nucleotide sequence ID" value="XM_001229425.1"/>
</dbReference>
<organism evidence="2 3">
    <name type="scientific">Chaetomium globosum (strain ATCC 6205 / CBS 148.51 / DSM 1962 / NBRC 6347 / NRRL 1970)</name>
    <name type="common">Soil fungus</name>
    <dbReference type="NCBI Taxonomy" id="306901"/>
    <lineage>
        <taxon>Eukaryota</taxon>
        <taxon>Fungi</taxon>
        <taxon>Dikarya</taxon>
        <taxon>Ascomycota</taxon>
        <taxon>Pezizomycotina</taxon>
        <taxon>Sordariomycetes</taxon>
        <taxon>Sordariomycetidae</taxon>
        <taxon>Sordariales</taxon>
        <taxon>Chaetomiaceae</taxon>
        <taxon>Chaetomium</taxon>
    </lineage>
</organism>
<gene>
    <name evidence="2" type="ORF">CHGG_02910</name>
</gene>
<feature type="region of interest" description="Disordered" evidence="1">
    <location>
        <begin position="67"/>
        <end position="99"/>
    </location>
</feature>
<feature type="compositionally biased region" description="Basic and acidic residues" evidence="1">
    <location>
        <begin position="72"/>
        <end position="86"/>
    </location>
</feature>
<accession>Q2HA44</accession>
<protein>
    <submittedName>
        <fullName evidence="2">Uncharacterized protein</fullName>
    </submittedName>
</protein>
<sequence>MSVVREPILSHPCPLPTTTLDNPLLQPALTPDGSCSRLGGAELAETTDLVNSSHVHTHRSQVCHGMQTAEPLDLRRPGSCTRHTDSQEYDGSRSGGWCSFKKPAALFTASATDRP</sequence>
<reference evidence="3" key="1">
    <citation type="journal article" date="2015" name="Genome Announc.">
        <title>Draft genome sequence of the cellulolytic fungus Chaetomium globosum.</title>
        <authorList>
            <person name="Cuomo C.A."/>
            <person name="Untereiner W.A."/>
            <person name="Ma L.-J."/>
            <person name="Grabherr M."/>
            <person name="Birren B.W."/>
        </authorList>
    </citation>
    <scope>NUCLEOTIDE SEQUENCE [LARGE SCALE GENOMIC DNA]</scope>
    <source>
        <strain evidence="3">ATCC 6205 / CBS 148.51 / DSM 1962 / NBRC 6347 / NRRL 1970</strain>
    </source>
</reference>
<proteinExistence type="predicted"/>
<dbReference type="EMBL" id="CH408030">
    <property type="protein sequence ID" value="EAQ90975.1"/>
    <property type="molecule type" value="Genomic_DNA"/>
</dbReference>
<evidence type="ECO:0000256" key="1">
    <source>
        <dbReference type="SAM" id="MobiDB-lite"/>
    </source>
</evidence>
<dbReference type="VEuPathDB" id="FungiDB:CHGG_02910"/>
<dbReference type="GeneID" id="4389038"/>